<evidence type="ECO:0000313" key="5">
    <source>
        <dbReference type="Proteomes" id="UP000253370"/>
    </source>
</evidence>
<dbReference type="InterPro" id="IPR001173">
    <property type="entry name" value="Glyco_trans_2-like"/>
</dbReference>
<dbReference type="EMBL" id="QNTQ01000006">
    <property type="protein sequence ID" value="RBI85442.1"/>
    <property type="molecule type" value="Genomic_DNA"/>
</dbReference>
<evidence type="ECO:0000259" key="2">
    <source>
        <dbReference type="Pfam" id="PF00535"/>
    </source>
</evidence>
<dbReference type="Proteomes" id="UP000253370">
    <property type="component" value="Unassembled WGS sequence"/>
</dbReference>
<evidence type="ECO:0000259" key="3">
    <source>
        <dbReference type="Pfam" id="PF13632"/>
    </source>
</evidence>
<feature type="transmembrane region" description="Helical" evidence="1">
    <location>
        <begin position="284"/>
        <end position="305"/>
    </location>
</feature>
<dbReference type="Pfam" id="PF00535">
    <property type="entry name" value="Glycos_transf_2"/>
    <property type="match status" value="1"/>
</dbReference>
<keyword evidence="1" id="KW-1133">Transmembrane helix</keyword>
<dbReference type="PANTHER" id="PTHR43646:SF6">
    <property type="entry name" value="PRE-MYCOFACTOCIN GLYCOSYLTRANSFERASE"/>
    <property type="match status" value="1"/>
</dbReference>
<keyword evidence="4" id="KW-0808">Transferase</keyword>
<organism evidence="4 5">
    <name type="scientific">Rhodosalinus halophilus</name>
    <dbReference type="NCBI Taxonomy" id="2259333"/>
    <lineage>
        <taxon>Bacteria</taxon>
        <taxon>Pseudomonadati</taxon>
        <taxon>Pseudomonadota</taxon>
        <taxon>Alphaproteobacteria</taxon>
        <taxon>Rhodobacterales</taxon>
        <taxon>Paracoccaceae</taxon>
        <taxon>Rhodosalinus</taxon>
    </lineage>
</organism>
<dbReference type="Pfam" id="PF13632">
    <property type="entry name" value="Glyco_trans_2_3"/>
    <property type="match status" value="1"/>
</dbReference>
<feature type="transmembrane region" description="Helical" evidence="1">
    <location>
        <begin position="235"/>
        <end position="264"/>
    </location>
</feature>
<dbReference type="SUPFAM" id="SSF53448">
    <property type="entry name" value="Nucleotide-diphospho-sugar transferases"/>
    <property type="match status" value="1"/>
</dbReference>
<protein>
    <submittedName>
        <fullName evidence="4">Glycosyltransferase family 2 protein</fullName>
    </submittedName>
</protein>
<evidence type="ECO:0000313" key="4">
    <source>
        <dbReference type="EMBL" id="RBI85442.1"/>
    </source>
</evidence>
<evidence type="ECO:0000256" key="1">
    <source>
        <dbReference type="SAM" id="Phobius"/>
    </source>
</evidence>
<keyword evidence="1" id="KW-0812">Transmembrane</keyword>
<dbReference type="RefSeq" id="WP_113288701.1">
    <property type="nucleotide sequence ID" value="NZ_QNTQ01000006.1"/>
</dbReference>
<sequence>MSLGVVLIGRNEGARLERALAALEGVEARIVYVDSGSTDGSVAAARAAGAEVVELDASRPFTAARARNAGFAQLERGDAPEHVQFIDGDCALVDGWLDAGQAALRADPDLGLVTGWRSEIRPEASLYNALADVEWHRPAGPIEVCGGDMMVRAAAFRQIGGFDARVIAAEDDEFCLRLGQAGWTLRRLPQEMTRHDLAMTRFGAWWRRAVRAGHGFAQVGAMHPGHFRAERRRAWINAISAAALLAGFVAGVWWLAALAGAFFALSYLRTTQGLVRRGQPLHRALPLAALLVLSKFPNLVGMLAYHVRARRGADTELIEYK</sequence>
<keyword evidence="5" id="KW-1185">Reference proteome</keyword>
<feature type="domain" description="Glycosyltransferase 2-like" evidence="3">
    <location>
        <begin position="140"/>
        <end position="266"/>
    </location>
</feature>
<dbReference type="PANTHER" id="PTHR43646">
    <property type="entry name" value="GLYCOSYLTRANSFERASE"/>
    <property type="match status" value="1"/>
</dbReference>
<name>A0A365U8S2_9RHOB</name>
<dbReference type="GO" id="GO:0016740">
    <property type="term" value="F:transferase activity"/>
    <property type="evidence" value="ECO:0007669"/>
    <property type="project" value="UniProtKB-KW"/>
</dbReference>
<gene>
    <name evidence="4" type="ORF">DRV85_06775</name>
</gene>
<keyword evidence="1" id="KW-0472">Membrane</keyword>
<reference evidence="4 5" key="1">
    <citation type="submission" date="2018-07" db="EMBL/GenBank/DDBJ databases">
        <title>Rhodosalinus sp. strain E84T genomic sequence and assembly.</title>
        <authorList>
            <person name="Liu Z.-W."/>
            <person name="Lu D.-C."/>
        </authorList>
    </citation>
    <scope>NUCLEOTIDE SEQUENCE [LARGE SCALE GENOMIC DNA]</scope>
    <source>
        <strain evidence="4 5">E84</strain>
    </source>
</reference>
<dbReference type="AlphaFoldDB" id="A0A365U8S2"/>
<dbReference type="OrthoDB" id="8416156at2"/>
<comment type="caution">
    <text evidence="4">The sequence shown here is derived from an EMBL/GenBank/DDBJ whole genome shotgun (WGS) entry which is preliminary data.</text>
</comment>
<dbReference type="InterPro" id="IPR029044">
    <property type="entry name" value="Nucleotide-diphossugar_trans"/>
</dbReference>
<proteinExistence type="predicted"/>
<accession>A0A365U8S2</accession>
<dbReference type="Gene3D" id="3.90.550.10">
    <property type="entry name" value="Spore Coat Polysaccharide Biosynthesis Protein SpsA, Chain A"/>
    <property type="match status" value="1"/>
</dbReference>
<feature type="domain" description="Glycosyltransferase 2-like" evidence="2">
    <location>
        <begin position="6"/>
        <end position="118"/>
    </location>
</feature>